<dbReference type="RefSeq" id="WP_049725505.1">
    <property type="nucleotide sequence ID" value="NZ_CP012154.1"/>
</dbReference>
<dbReference type="Pfam" id="PF16078">
    <property type="entry name" value="2-oxogl_dehyd_N"/>
    <property type="match status" value="1"/>
</dbReference>
<dbReference type="AlphaFoldDB" id="A0A0K0XWA6"/>
<evidence type="ECO:0000256" key="3">
    <source>
        <dbReference type="ARBA" id="ARBA00006936"/>
    </source>
</evidence>
<dbReference type="InterPro" id="IPR031717">
    <property type="entry name" value="ODO-1/KGD_C"/>
</dbReference>
<dbReference type="KEGG" id="wma:WM2015_1531"/>
<evidence type="ECO:0000256" key="1">
    <source>
        <dbReference type="ARBA" id="ARBA00001964"/>
    </source>
</evidence>
<dbReference type="InterPro" id="IPR032106">
    <property type="entry name" value="2-oxogl_dehyd_N"/>
</dbReference>
<dbReference type="EMBL" id="CP012154">
    <property type="protein sequence ID" value="AKS41901.1"/>
    <property type="molecule type" value="Genomic_DNA"/>
</dbReference>
<gene>
    <name evidence="12" type="ORF">WM2015_1531</name>
</gene>
<dbReference type="Gene3D" id="3.40.50.11610">
    <property type="entry name" value="Multifunctional 2-oxoglutarate metabolism enzyme, C-terminal domain"/>
    <property type="match status" value="1"/>
</dbReference>
<dbReference type="PANTHER" id="PTHR23152">
    <property type="entry name" value="2-OXOGLUTARATE DEHYDROGENASE"/>
    <property type="match status" value="1"/>
</dbReference>
<dbReference type="InterPro" id="IPR005475">
    <property type="entry name" value="Transketolase-like_Pyr-bd"/>
</dbReference>
<evidence type="ECO:0000256" key="5">
    <source>
        <dbReference type="ARBA" id="ARBA00012280"/>
    </source>
</evidence>
<dbReference type="GO" id="GO:0004591">
    <property type="term" value="F:oxoglutarate dehydrogenase (succinyl-transferring) activity"/>
    <property type="evidence" value="ECO:0007669"/>
    <property type="project" value="UniProtKB-EC"/>
</dbReference>
<comment type="cofactor">
    <cofactor evidence="1">
        <name>thiamine diphosphate</name>
        <dbReference type="ChEBI" id="CHEBI:58937"/>
    </cofactor>
</comment>
<protein>
    <recommendedName>
        <fullName evidence="6">2-oxoglutarate dehydrogenase E1 component</fullName>
        <ecNumber evidence="5">1.2.4.2</ecNumber>
    </recommendedName>
    <alternativeName>
        <fullName evidence="10">Alpha-ketoglutarate dehydrogenase</fullName>
    </alternativeName>
</protein>
<dbReference type="FunFam" id="3.40.50.12470:FF:000009">
    <property type="entry name" value="2-oxoglutarate dehydrogenase E1 component"/>
    <property type="match status" value="1"/>
</dbReference>
<evidence type="ECO:0000256" key="11">
    <source>
        <dbReference type="ARBA" id="ARBA00051911"/>
    </source>
</evidence>
<dbReference type="GO" id="GO:0030976">
    <property type="term" value="F:thiamine pyrophosphate binding"/>
    <property type="evidence" value="ECO:0007669"/>
    <property type="project" value="InterPro"/>
</dbReference>
<dbReference type="SUPFAM" id="SSF52518">
    <property type="entry name" value="Thiamin diphosphate-binding fold (THDP-binding)"/>
    <property type="match status" value="2"/>
</dbReference>
<name>A0A0K0XWA6_9GAMM</name>
<dbReference type="Gene3D" id="3.40.50.12470">
    <property type="match status" value="1"/>
</dbReference>
<evidence type="ECO:0000256" key="4">
    <source>
        <dbReference type="ARBA" id="ARBA00011301"/>
    </source>
</evidence>
<dbReference type="Pfam" id="PF00676">
    <property type="entry name" value="E1_dh"/>
    <property type="match status" value="1"/>
</dbReference>
<dbReference type="Pfam" id="PF02779">
    <property type="entry name" value="Transket_pyr"/>
    <property type="match status" value="1"/>
</dbReference>
<dbReference type="Proteomes" id="UP000066624">
    <property type="component" value="Chromosome"/>
</dbReference>
<dbReference type="SMART" id="SM00861">
    <property type="entry name" value="Transket_pyr"/>
    <property type="match status" value="1"/>
</dbReference>
<dbReference type="InterPro" id="IPR001017">
    <property type="entry name" value="DH_E1"/>
</dbReference>
<evidence type="ECO:0000256" key="6">
    <source>
        <dbReference type="ARBA" id="ARBA00013321"/>
    </source>
</evidence>
<evidence type="ECO:0000256" key="9">
    <source>
        <dbReference type="ARBA" id="ARBA00023152"/>
    </source>
</evidence>
<evidence type="ECO:0000256" key="7">
    <source>
        <dbReference type="ARBA" id="ARBA00023002"/>
    </source>
</evidence>
<dbReference type="InterPro" id="IPR042179">
    <property type="entry name" value="KGD_C_sf"/>
</dbReference>
<dbReference type="FunFam" id="1.10.287.1150:FF:000004">
    <property type="entry name" value="2-oxoglutarate dehydrogenase E1 component"/>
    <property type="match status" value="1"/>
</dbReference>
<evidence type="ECO:0000256" key="10">
    <source>
        <dbReference type="ARBA" id="ARBA00030680"/>
    </source>
</evidence>
<sequence length="930" mass="103657">MTDYLQEQYRASHLSGGNAAYVEELYEQWLDDPFAVPEHWQQVFSRLGAEAGDDTRHLAIAESFRGLKPAGAAAEDYKQAGVLRMINAYRVRGHKRAHLDPLGLSERPQVPDLELSFHSLSESDLRTSFHTGSLAAPDHLPLAEIIDICQKTYCGSIGVEYMHIGDTEQRQWLQRRLEGTRGNYTPPKEDRLRLLEKLTAAEGMEKYLHSKYVGQKRFSLEGGESMIPLFDALIRHTGSQGVREMVIGMAHRGRLNVLVNVLGKRPGDLFAEFEGVIAKDDPTRSGDVKYHMGFSSDVRTPGGVVHLALAFNPSHLEIVNPVVAGSARARQSRLGDHEHEQVMPVLVHGDAAIAGQGVVMELLNMSQARGFAVGGTFHIVVNNQVGFTTSNPLDARSTLYCTEVAKMVQAPILHVNGDDPEAVIYATLLAADFRREFKKDVVIDLVCYRRHGHNEADEPAATQPRMYQVIRKLDPVRKKYADRLMADGLIDKSKVEALQSEYRDKLDAGEPVVDLVPDEEALVTVDWQPYLDREWRQDVATGMSLDSIRSLSEQMTTIPEGFGLHKQVERIIESRQKMAAGEQPLDWGFAETMAYAGLITDGHGLRLVGQDSGRGTFFHRHAVLHNQNDGSNRVPLAELADDPKKVTIIDSLLSEEAVLGFEYGYATADPGTLVIWEAQFGDFVNGAQVVIDQFIASGEAKWGRLCGLVMFLPHGYEGQGPEHSSARLERFMQLCSGNNIQVCVPSLPSQMFHMLRRQMLRPFRKPLIVLTPKSLLRHKASTSSLSDLVDGQFQLVIDDPAKPEPSKTKRVVFCAGKVYFDLASERDEQGIDDIALVRVEQLYPFPREEVQAIVERYGKAEEVIWCQEEPMNQGAWFQIRHHLQACTGGKSLKYVGREGSSSPAVGYYQVHLEQQKKLVSQALTHGEGLA</sequence>
<dbReference type="PANTHER" id="PTHR23152:SF4">
    <property type="entry name" value="2-OXOADIPATE DEHYDROGENASE COMPLEX COMPONENT E1"/>
    <property type="match status" value="1"/>
</dbReference>
<dbReference type="InterPro" id="IPR029061">
    <property type="entry name" value="THDP-binding"/>
</dbReference>
<evidence type="ECO:0000256" key="2">
    <source>
        <dbReference type="ARBA" id="ARBA00003906"/>
    </source>
</evidence>
<keyword evidence="8" id="KW-0786">Thiamine pyrophosphate</keyword>
<evidence type="ECO:0000256" key="8">
    <source>
        <dbReference type="ARBA" id="ARBA00023052"/>
    </source>
</evidence>
<keyword evidence="9" id="KW-0324">Glycolysis</keyword>
<dbReference type="PATRIC" id="fig|1579979.3.peg.1570"/>
<dbReference type="NCBIfam" id="NF008907">
    <property type="entry name" value="PRK12270.1"/>
    <property type="match status" value="1"/>
</dbReference>
<dbReference type="GO" id="GO:0005829">
    <property type="term" value="C:cytosol"/>
    <property type="evidence" value="ECO:0007669"/>
    <property type="project" value="TreeGrafter"/>
</dbReference>
<comment type="similarity">
    <text evidence="3">Belongs to the alpha-ketoglutarate dehydrogenase family.</text>
</comment>
<dbReference type="EC" id="1.2.4.2" evidence="5"/>
<proteinExistence type="inferred from homology"/>
<evidence type="ECO:0000313" key="12">
    <source>
        <dbReference type="EMBL" id="AKS41901.1"/>
    </source>
</evidence>
<organism evidence="12 13">
    <name type="scientific">Wenzhouxiangella marina</name>
    <dbReference type="NCBI Taxonomy" id="1579979"/>
    <lineage>
        <taxon>Bacteria</taxon>
        <taxon>Pseudomonadati</taxon>
        <taxon>Pseudomonadota</taxon>
        <taxon>Gammaproteobacteria</taxon>
        <taxon>Chromatiales</taxon>
        <taxon>Wenzhouxiangellaceae</taxon>
        <taxon>Wenzhouxiangella</taxon>
    </lineage>
</organism>
<dbReference type="Pfam" id="PF16870">
    <property type="entry name" value="OxoGdeHyase_C"/>
    <property type="match status" value="1"/>
</dbReference>
<dbReference type="InterPro" id="IPR011603">
    <property type="entry name" value="2oxoglutarate_DH_E1"/>
</dbReference>
<keyword evidence="13" id="KW-1185">Reference proteome</keyword>
<comment type="catalytic activity">
    <reaction evidence="11">
        <text>N(6)-[(R)-lipoyl]-L-lysyl-[protein] + 2-oxoglutarate + H(+) = N(6)-[(R)-S(8)-succinyldihydrolipoyl]-L-lysyl-[protein] + CO2</text>
        <dbReference type="Rhea" id="RHEA:12188"/>
        <dbReference type="Rhea" id="RHEA-COMP:10474"/>
        <dbReference type="Rhea" id="RHEA-COMP:20092"/>
        <dbReference type="ChEBI" id="CHEBI:15378"/>
        <dbReference type="ChEBI" id="CHEBI:16526"/>
        <dbReference type="ChEBI" id="CHEBI:16810"/>
        <dbReference type="ChEBI" id="CHEBI:83099"/>
        <dbReference type="ChEBI" id="CHEBI:83120"/>
        <dbReference type="EC" id="1.2.4.2"/>
    </reaction>
</comment>
<dbReference type="NCBIfam" id="NF006914">
    <property type="entry name" value="PRK09404.1"/>
    <property type="match status" value="1"/>
</dbReference>
<dbReference type="GO" id="GO:0045252">
    <property type="term" value="C:oxoglutarate dehydrogenase complex"/>
    <property type="evidence" value="ECO:0007669"/>
    <property type="project" value="TreeGrafter"/>
</dbReference>
<evidence type="ECO:0000313" key="13">
    <source>
        <dbReference type="Proteomes" id="UP000066624"/>
    </source>
</evidence>
<dbReference type="Gene3D" id="1.10.287.1150">
    <property type="entry name" value="TPP helical domain"/>
    <property type="match status" value="1"/>
</dbReference>
<dbReference type="GO" id="GO:0006096">
    <property type="term" value="P:glycolytic process"/>
    <property type="evidence" value="ECO:0007669"/>
    <property type="project" value="UniProtKB-KW"/>
</dbReference>
<dbReference type="PIRSF" id="PIRSF000157">
    <property type="entry name" value="Oxoglu_dh_E1"/>
    <property type="match status" value="1"/>
</dbReference>
<dbReference type="OrthoDB" id="9759785at2"/>
<dbReference type="CDD" id="cd02016">
    <property type="entry name" value="TPP_E1_OGDC_like"/>
    <property type="match status" value="1"/>
</dbReference>
<dbReference type="NCBIfam" id="TIGR00239">
    <property type="entry name" value="2oxo_dh_E1"/>
    <property type="match status" value="1"/>
</dbReference>
<comment type="function">
    <text evidence="2">E1 component of the 2-oxoglutarate dehydrogenase (OGDH) complex which catalyzes the decarboxylation of 2-oxoglutarate, the first step in the conversion of 2-oxoglutarate to succinyl-CoA and CO(2).</text>
</comment>
<dbReference type="GO" id="GO:0006099">
    <property type="term" value="P:tricarboxylic acid cycle"/>
    <property type="evidence" value="ECO:0007669"/>
    <property type="project" value="TreeGrafter"/>
</dbReference>
<reference evidence="12 13" key="1">
    <citation type="submission" date="2015-07" db="EMBL/GenBank/DDBJ databases">
        <authorList>
            <person name="Noorani M."/>
        </authorList>
    </citation>
    <scope>NUCLEOTIDE SEQUENCE [LARGE SCALE GENOMIC DNA]</scope>
    <source>
        <strain evidence="12 13">KCTC 42284</strain>
    </source>
</reference>
<accession>A0A0K0XWA6</accession>
<dbReference type="STRING" id="1579979.WM2015_1531"/>
<keyword evidence="7" id="KW-0560">Oxidoreductase</keyword>
<dbReference type="Gene3D" id="3.40.50.970">
    <property type="match status" value="1"/>
</dbReference>
<comment type="subunit">
    <text evidence="4">Homodimer. Part of the 2-oxoglutarate dehydrogenase (OGDH) complex composed of E1 (2-oxoglutarate dehydrogenase), E2 (dihydrolipoamide succinyltransferase) and E3 (dihydrolipoamide dehydrogenase); the complex contains multiple copies of the three enzymatic components (E1, E2 and E3).</text>
</comment>